<name>F8DZR1_CORRG</name>
<feature type="transmembrane region" description="Helical" evidence="2">
    <location>
        <begin position="98"/>
        <end position="121"/>
    </location>
</feature>
<dbReference type="OrthoDB" id="3208990at2"/>
<proteinExistence type="predicted"/>
<dbReference type="InterPro" id="IPR007168">
    <property type="entry name" value="Phageshock_PspC_N"/>
</dbReference>
<organism evidence="4 5">
    <name type="scientific">Corynebacterium resistens (strain DSM 45100 / JCM 12819 / GTC 2026 / SICGH 158)</name>
    <dbReference type="NCBI Taxonomy" id="662755"/>
    <lineage>
        <taxon>Bacteria</taxon>
        <taxon>Bacillati</taxon>
        <taxon>Actinomycetota</taxon>
        <taxon>Actinomycetes</taxon>
        <taxon>Mycobacteriales</taxon>
        <taxon>Corynebacteriaceae</taxon>
        <taxon>Corynebacterium</taxon>
    </lineage>
</organism>
<dbReference type="Proteomes" id="UP000000492">
    <property type="component" value="Chromosome"/>
</dbReference>
<evidence type="ECO:0000259" key="3">
    <source>
        <dbReference type="Pfam" id="PF04024"/>
    </source>
</evidence>
<feature type="transmembrane region" description="Helical" evidence="2">
    <location>
        <begin position="170"/>
        <end position="186"/>
    </location>
</feature>
<dbReference type="Pfam" id="PF04024">
    <property type="entry name" value="PspC"/>
    <property type="match status" value="1"/>
</dbReference>
<evidence type="ECO:0000313" key="5">
    <source>
        <dbReference type="Proteomes" id="UP000000492"/>
    </source>
</evidence>
<keyword evidence="2" id="KW-1133">Transmembrane helix</keyword>
<keyword evidence="5" id="KW-1185">Reference proteome</keyword>
<protein>
    <submittedName>
        <fullName evidence="4">Membrane protein</fullName>
    </submittedName>
</protein>
<feature type="region of interest" description="Disordered" evidence="1">
    <location>
        <begin position="1"/>
        <end position="56"/>
    </location>
</feature>
<feature type="transmembrane region" description="Helical" evidence="2">
    <location>
        <begin position="294"/>
        <end position="318"/>
    </location>
</feature>
<feature type="domain" description="Phage shock protein PspC N-terminal" evidence="3">
    <location>
        <begin position="73"/>
        <end position="123"/>
    </location>
</feature>
<evidence type="ECO:0000313" key="4">
    <source>
        <dbReference type="EMBL" id="AEI09109.1"/>
    </source>
</evidence>
<evidence type="ECO:0000256" key="2">
    <source>
        <dbReference type="SAM" id="Phobius"/>
    </source>
</evidence>
<sequence length="448" mass="48424">MTNTMNSPENPYGSHRSHSHNEASDNARPGTGGQSTPRGDRGKASNPGFGTDIGNDAKTIWATRPVRLPREQNSDAWFFGVAEGIAVRYQVDPNLVRLFFAVLALTGGGGFLLYGLCMLLMPRYSVPLSPFETVLNNAQAPRYSNDKNIAWVLLVFMVISLASSSWLTEGWGLVGLAVGALLLWLLHQRQPEPPAVLQWHPYPGTPLASHFDATTGPVKTTATNGNPQLPAPPQFTPVEGFAPQEPTPPSWDPLGAAPFAWDLPDPDHVLGSDSVQADDPKAKKAKQAPKGKRILMGIVSVFLTIILVLTGMAAVGLIQGNRDSSVAMLGSTGTVHLNTKEKAQTTITISSTKILLDEVEIHRNSEHDVRLYASSVDLKIPHRTNGPSYRLKLNCRAVFGSTDSCDAARDVTVKGSDWSENLEKKRSELPELALNVSSTLSTLNVVKE</sequence>
<dbReference type="AlphaFoldDB" id="F8DZR1"/>
<dbReference type="RefSeq" id="WP_013888127.1">
    <property type="nucleotide sequence ID" value="NC_015673.1"/>
</dbReference>
<keyword evidence="2" id="KW-0812">Transmembrane</keyword>
<dbReference type="EMBL" id="CP002857">
    <property type="protein sequence ID" value="AEI09109.1"/>
    <property type="molecule type" value="Genomic_DNA"/>
</dbReference>
<reference evidence="4 5" key="1">
    <citation type="journal article" date="2012" name="BMC Genomics">
        <title>Complete genome sequence, lifestyle, and multi-drug resistance of the human pathogen Corynebacterium resistens DSM 45100 isolated from blood samples of a leukemia patient.</title>
        <authorList>
            <person name="Schroder J."/>
            <person name="Maus I."/>
            <person name="Meyer K."/>
            <person name="Wordemann S."/>
            <person name="Blom J."/>
            <person name="Jaenicke S."/>
            <person name="Schneider J."/>
            <person name="Trost E."/>
            <person name="Tauch A."/>
        </authorList>
    </citation>
    <scope>NUCLEOTIDE SEQUENCE [LARGE SCALE GENOMIC DNA]</scope>
    <source>
        <strain evidence="5">DSM 45100 / JCM 12819 / CCUG 50093 / GTC 2026 / SICGH 158</strain>
    </source>
</reference>
<dbReference type="eggNOG" id="COG1983">
    <property type="taxonomic scope" value="Bacteria"/>
</dbReference>
<accession>F8DZR1</accession>
<evidence type="ECO:0000256" key="1">
    <source>
        <dbReference type="SAM" id="MobiDB-lite"/>
    </source>
</evidence>
<keyword evidence="2" id="KW-0472">Membrane</keyword>
<gene>
    <name evidence="4" type="ordered locus">CRES_0753</name>
</gene>
<dbReference type="STRING" id="662755.CRES_0753"/>
<dbReference type="KEGG" id="crd:CRES_0753"/>
<dbReference type="HOGENOM" id="CLU_030489_0_0_11"/>